<organism evidence="3 4">
    <name type="scientific">Pandoravirus inopinatum</name>
    <dbReference type="NCBI Taxonomy" id="1605721"/>
    <lineage>
        <taxon>Viruses</taxon>
        <taxon>Pandoravirus</taxon>
    </lineage>
</organism>
<keyword evidence="2" id="KW-0472">Membrane</keyword>
<reference evidence="3 4" key="1">
    <citation type="journal article" date="2015" name="Parasitol. Res.">
        <title>Viruses in close associations with free-living amoebae.</title>
        <authorList>
            <person name="Scheid P."/>
        </authorList>
    </citation>
    <scope>NUCLEOTIDE SEQUENCE [LARGE SCALE GENOMIC DNA]</scope>
    <source>
        <strain evidence="3">KlaHel</strain>
    </source>
</reference>
<dbReference type="RefSeq" id="YP_009120402.1">
    <property type="nucleotide sequence ID" value="NC_026440.1"/>
</dbReference>
<evidence type="ECO:0008006" key="5">
    <source>
        <dbReference type="Google" id="ProtNLM"/>
    </source>
</evidence>
<keyword evidence="2" id="KW-0812">Transmembrane</keyword>
<feature type="compositionally biased region" description="Basic residues" evidence="1">
    <location>
        <begin position="157"/>
        <end position="168"/>
    </location>
</feature>
<evidence type="ECO:0000313" key="4">
    <source>
        <dbReference type="Proteomes" id="UP000202511"/>
    </source>
</evidence>
<evidence type="ECO:0000256" key="2">
    <source>
        <dbReference type="SAM" id="Phobius"/>
    </source>
</evidence>
<proteinExistence type="predicted"/>
<evidence type="ECO:0000313" key="3">
    <source>
        <dbReference type="EMBL" id="AJF98167.1"/>
    </source>
</evidence>
<evidence type="ECO:0000256" key="1">
    <source>
        <dbReference type="SAM" id="MobiDB-lite"/>
    </source>
</evidence>
<feature type="transmembrane region" description="Helical" evidence="2">
    <location>
        <begin position="87"/>
        <end position="114"/>
    </location>
</feature>
<feature type="region of interest" description="Disordered" evidence="1">
    <location>
        <begin position="157"/>
        <end position="177"/>
    </location>
</feature>
<keyword evidence="2" id="KW-1133">Transmembrane helix</keyword>
<protein>
    <recommendedName>
        <fullName evidence="5">Transmembrane protein</fullName>
    </recommendedName>
</protein>
<sequence>MDVSTPTPRRRSCNRAAEHALPCAHAVLTRTHAMCGSTGHRASHRPSSQTLFSRPFLLACPWRRCLAAATPLFVGGPHFFQSSNCRLAVGVLFVLPSAGLVCACACLFLFVPLFADAPRDHRRRCRRQNAIKCWQVQEMPCCFCATLCQTRQRSKKKKKGPCAHTRKDKKIEENGHG</sequence>
<dbReference type="Proteomes" id="UP000202511">
    <property type="component" value="Segment"/>
</dbReference>
<dbReference type="KEGG" id="vg:23463084"/>
<accession>A0A0B5JEI0</accession>
<name>A0A0B5JEI0_9VIRU</name>
<dbReference type="GeneID" id="23463084"/>
<dbReference type="EMBL" id="KP136319">
    <property type="protein sequence ID" value="AJF98167.1"/>
    <property type="molecule type" value="Genomic_DNA"/>
</dbReference>